<dbReference type="AlphaFoldDB" id="A0A1I0QFA5"/>
<dbReference type="Pfam" id="PF11888">
    <property type="entry name" value="DUF3408"/>
    <property type="match status" value="1"/>
</dbReference>
<keyword evidence="2" id="KW-1185">Reference proteome</keyword>
<evidence type="ECO:0000313" key="1">
    <source>
        <dbReference type="EMBL" id="SEW25647.1"/>
    </source>
</evidence>
<evidence type="ECO:0000313" key="2">
    <source>
        <dbReference type="Proteomes" id="UP000199469"/>
    </source>
</evidence>
<accession>A0A1I0QFA5</accession>
<dbReference type="EMBL" id="FOIU01000001">
    <property type="protein sequence ID" value="SEW25647.1"/>
    <property type="molecule type" value="Genomic_DNA"/>
</dbReference>
<dbReference type="STRING" id="356305.SAMN05421841_1864"/>
<dbReference type="Proteomes" id="UP000199469">
    <property type="component" value="Unassembled WGS sequence"/>
</dbReference>
<gene>
    <name evidence="1" type="ORF">SAMN05421841_1864</name>
</gene>
<dbReference type="InterPro" id="IPR021823">
    <property type="entry name" value="DUF3408"/>
</dbReference>
<dbReference type="RefSeq" id="WP_228404759.1">
    <property type="nucleotide sequence ID" value="NZ_FOIU01000001.1"/>
</dbReference>
<sequence length="96" mass="11458">MEDNTKKNVQAFEKSGTSELQSYEEMFLQKDSMKKRGDKSIYVRPEFHERLSRIAYVIGGDKIPLYAYLDNILVKHFEMFKQEIIRDYNSKIKPIF</sequence>
<protein>
    <recommendedName>
        <fullName evidence="3">Conjugal transfer protein TraB</fullName>
    </recommendedName>
</protein>
<proteinExistence type="predicted"/>
<evidence type="ECO:0008006" key="3">
    <source>
        <dbReference type="Google" id="ProtNLM"/>
    </source>
</evidence>
<organism evidence="1 2">
    <name type="scientific">Chryseobacterium wanjuense</name>
    <dbReference type="NCBI Taxonomy" id="356305"/>
    <lineage>
        <taxon>Bacteria</taxon>
        <taxon>Pseudomonadati</taxon>
        <taxon>Bacteroidota</taxon>
        <taxon>Flavobacteriia</taxon>
        <taxon>Flavobacteriales</taxon>
        <taxon>Weeksellaceae</taxon>
        <taxon>Chryseobacterium group</taxon>
        <taxon>Chryseobacterium</taxon>
    </lineage>
</organism>
<name>A0A1I0QFA5_9FLAO</name>
<reference evidence="2" key="1">
    <citation type="submission" date="2016-10" db="EMBL/GenBank/DDBJ databases">
        <authorList>
            <person name="Varghese N."/>
            <person name="Submissions S."/>
        </authorList>
    </citation>
    <scope>NUCLEOTIDE SEQUENCE [LARGE SCALE GENOMIC DNA]</scope>
    <source>
        <strain evidence="2">DSM 17724</strain>
    </source>
</reference>